<evidence type="ECO:0000313" key="8">
    <source>
        <dbReference type="Proteomes" id="UP001146120"/>
    </source>
</evidence>
<sequence length="121" mass="12991">MKLSVVTFAAIGLKASGIHAWSKVPCVFFEQNKITRALTKLWGNSDVVACSNDSGYDITTASAGPTEEQLRNMCELNACKRVIKFIVSKDLPNCVFTTPSGVAKNMKGEAADFGPTCDALK</sequence>
<dbReference type="PRINTS" id="PR00948">
    <property type="entry name" value="ELICITIN"/>
</dbReference>
<keyword evidence="4 6" id="KW-0928">Hypersensitive response elicitation</keyword>
<comment type="similarity">
    <text evidence="2 6">Belongs to the elicitin family.</text>
</comment>
<accession>A0AAV2YZW8</accession>
<evidence type="ECO:0000256" key="1">
    <source>
        <dbReference type="ARBA" id="ARBA00004613"/>
    </source>
</evidence>
<dbReference type="Proteomes" id="UP001146120">
    <property type="component" value="Unassembled WGS sequence"/>
</dbReference>
<keyword evidence="5 6" id="KW-1015">Disulfide bond</keyword>
<comment type="caution">
    <text evidence="7">The sequence shown here is derived from an EMBL/GenBank/DDBJ whole genome shotgun (WGS) entry which is preliminary data.</text>
</comment>
<dbReference type="Pfam" id="PF00964">
    <property type="entry name" value="Elicitin"/>
    <property type="match status" value="1"/>
</dbReference>
<dbReference type="SMART" id="SM01187">
    <property type="entry name" value="Elicitin"/>
    <property type="match status" value="1"/>
</dbReference>
<gene>
    <name evidence="7" type="ORF">N0F65_000883</name>
</gene>
<evidence type="ECO:0000313" key="7">
    <source>
        <dbReference type="EMBL" id="DAZ99705.1"/>
    </source>
</evidence>
<evidence type="ECO:0000256" key="3">
    <source>
        <dbReference type="ARBA" id="ARBA00022525"/>
    </source>
</evidence>
<evidence type="ECO:0000256" key="4">
    <source>
        <dbReference type="ARBA" id="ARBA00022978"/>
    </source>
</evidence>
<reference evidence="7" key="1">
    <citation type="submission" date="2022-11" db="EMBL/GenBank/DDBJ databases">
        <authorList>
            <person name="Morgan W.R."/>
            <person name="Tartar A."/>
        </authorList>
    </citation>
    <scope>NUCLEOTIDE SEQUENCE</scope>
    <source>
        <strain evidence="7">ARSEF 373</strain>
    </source>
</reference>
<dbReference type="GO" id="GO:0052040">
    <property type="term" value="P:symbiont-mediated perturbation of host programmed cell death"/>
    <property type="evidence" value="ECO:0007669"/>
    <property type="project" value="UniProtKB-UniRule"/>
</dbReference>
<dbReference type="InterPro" id="IPR002200">
    <property type="entry name" value="Elicitin"/>
</dbReference>
<organism evidence="7 8">
    <name type="scientific">Lagenidium giganteum</name>
    <dbReference type="NCBI Taxonomy" id="4803"/>
    <lineage>
        <taxon>Eukaryota</taxon>
        <taxon>Sar</taxon>
        <taxon>Stramenopiles</taxon>
        <taxon>Oomycota</taxon>
        <taxon>Peronosporomycetes</taxon>
        <taxon>Pythiales</taxon>
        <taxon>Pythiaceae</taxon>
    </lineage>
</organism>
<protein>
    <recommendedName>
        <fullName evidence="6">Elicitin</fullName>
    </recommendedName>
</protein>
<dbReference type="Gene3D" id="1.10.239.10">
    <property type="entry name" value="Elicitin domain"/>
    <property type="match status" value="1"/>
</dbReference>
<proteinExistence type="inferred from homology"/>
<comment type="function">
    <text evidence="6">Induces local and distal defense responses (incompatible hypersensitive reaction) in plants from the solanaceae and cruciferae families. Elicits leaf necrosis and causes the accumulation of pathogenesis-related proteins. Might interact with the lipidic molecules of the plasma membrane.</text>
</comment>
<dbReference type="GO" id="GO:0005576">
    <property type="term" value="C:extracellular region"/>
    <property type="evidence" value="ECO:0007669"/>
    <property type="project" value="UniProtKB-SubCell"/>
</dbReference>
<comment type="subcellular location">
    <subcellularLocation>
        <location evidence="1 6">Secreted</location>
    </subcellularLocation>
</comment>
<name>A0AAV2YZW8_9STRA</name>
<reference evidence="7" key="2">
    <citation type="journal article" date="2023" name="Microbiol Resour">
        <title>Decontamination and Annotation of the Draft Genome Sequence of the Oomycete Lagenidium giganteum ARSEF 373.</title>
        <authorList>
            <person name="Morgan W.R."/>
            <person name="Tartar A."/>
        </authorList>
    </citation>
    <scope>NUCLEOTIDE SEQUENCE</scope>
    <source>
        <strain evidence="7">ARSEF 373</strain>
    </source>
</reference>
<evidence type="ECO:0000256" key="5">
    <source>
        <dbReference type="ARBA" id="ARBA00023157"/>
    </source>
</evidence>
<keyword evidence="8" id="KW-1185">Reference proteome</keyword>
<evidence type="ECO:0000256" key="2">
    <source>
        <dbReference type="ARBA" id="ARBA00009544"/>
    </source>
</evidence>
<dbReference type="EMBL" id="DAKRPA010000078">
    <property type="protein sequence ID" value="DAZ99705.1"/>
    <property type="molecule type" value="Genomic_DNA"/>
</dbReference>
<dbReference type="SUPFAM" id="SSF48647">
    <property type="entry name" value="Fungal elicitin"/>
    <property type="match status" value="1"/>
</dbReference>
<dbReference type="AlphaFoldDB" id="A0AAV2YZW8"/>
<keyword evidence="3 6" id="KW-0964">Secreted</keyword>
<evidence type="ECO:0000256" key="6">
    <source>
        <dbReference type="RuleBase" id="RU368111"/>
    </source>
</evidence>
<dbReference type="InterPro" id="IPR036470">
    <property type="entry name" value="Elicitin_sf"/>
</dbReference>